<dbReference type="EMBL" id="JAEAOA010001254">
    <property type="protein sequence ID" value="KAK3578231.1"/>
    <property type="molecule type" value="Genomic_DNA"/>
</dbReference>
<gene>
    <name evidence="1" type="ORF">CHS0354_020607</name>
</gene>
<protein>
    <submittedName>
        <fullName evidence="1">Uncharacterized protein</fullName>
    </submittedName>
</protein>
<evidence type="ECO:0000313" key="2">
    <source>
        <dbReference type="Proteomes" id="UP001195483"/>
    </source>
</evidence>
<proteinExistence type="predicted"/>
<reference evidence="1" key="3">
    <citation type="submission" date="2023-05" db="EMBL/GenBank/DDBJ databases">
        <authorList>
            <person name="Smith C.H."/>
        </authorList>
    </citation>
    <scope>NUCLEOTIDE SEQUENCE</scope>
    <source>
        <strain evidence="1">CHS0354</strain>
        <tissue evidence="1">Mantle</tissue>
    </source>
</reference>
<evidence type="ECO:0000313" key="1">
    <source>
        <dbReference type="EMBL" id="KAK3578231.1"/>
    </source>
</evidence>
<organism evidence="1 2">
    <name type="scientific">Potamilus streckersoni</name>
    <dbReference type="NCBI Taxonomy" id="2493646"/>
    <lineage>
        <taxon>Eukaryota</taxon>
        <taxon>Metazoa</taxon>
        <taxon>Spiralia</taxon>
        <taxon>Lophotrochozoa</taxon>
        <taxon>Mollusca</taxon>
        <taxon>Bivalvia</taxon>
        <taxon>Autobranchia</taxon>
        <taxon>Heteroconchia</taxon>
        <taxon>Palaeoheterodonta</taxon>
        <taxon>Unionida</taxon>
        <taxon>Unionoidea</taxon>
        <taxon>Unionidae</taxon>
        <taxon>Ambleminae</taxon>
        <taxon>Lampsilini</taxon>
        <taxon>Potamilus</taxon>
    </lineage>
</organism>
<accession>A0AAE0RR95</accession>
<reference evidence="1" key="1">
    <citation type="journal article" date="2021" name="Genome Biol. Evol.">
        <title>A High-Quality Reference Genome for a Parasitic Bivalve with Doubly Uniparental Inheritance (Bivalvia: Unionida).</title>
        <authorList>
            <person name="Smith C.H."/>
        </authorList>
    </citation>
    <scope>NUCLEOTIDE SEQUENCE</scope>
    <source>
        <strain evidence="1">CHS0354</strain>
    </source>
</reference>
<dbReference type="AlphaFoldDB" id="A0AAE0RR95"/>
<keyword evidence="2" id="KW-1185">Reference proteome</keyword>
<reference evidence="1" key="2">
    <citation type="journal article" date="2021" name="Genome Biol. Evol.">
        <title>Developing a high-quality reference genome for a parasitic bivalve with doubly uniparental inheritance (Bivalvia: Unionida).</title>
        <authorList>
            <person name="Smith C.H."/>
        </authorList>
    </citation>
    <scope>NUCLEOTIDE SEQUENCE</scope>
    <source>
        <strain evidence="1">CHS0354</strain>
        <tissue evidence="1">Mantle</tissue>
    </source>
</reference>
<name>A0AAE0RR95_9BIVA</name>
<comment type="caution">
    <text evidence="1">The sequence shown here is derived from an EMBL/GenBank/DDBJ whole genome shotgun (WGS) entry which is preliminary data.</text>
</comment>
<dbReference type="Proteomes" id="UP001195483">
    <property type="component" value="Unassembled WGS sequence"/>
</dbReference>
<sequence length="201" mass="22593">MFGTLDTDQKLDWKSYIGPLIQTYKATKRSATGLSFLRLSRNDGANDPAGYLQKLQQRMQYAYRFTEEEARTQAARNKDVYYRKPEPPSYNSVIVNHQSVPNETVGFPSQETNLTTARQSNLGHSQQDDVTAEREVALATPASETSFLEILTESIEDTGLRSGRTCLHLKKQQGGLAESANHRKGMGNEYRLQSRNLNTDG</sequence>